<evidence type="ECO:0000313" key="2">
    <source>
        <dbReference type="WBParaSite" id="Csp11.Scaffold629.g11431.t1"/>
    </source>
</evidence>
<protein>
    <submittedName>
        <fullName evidence="2">Transaldolase</fullName>
    </submittedName>
</protein>
<keyword evidence="1" id="KW-1185">Reference proteome</keyword>
<dbReference type="AlphaFoldDB" id="A0A1I7TSV2"/>
<reference evidence="2" key="1">
    <citation type="submission" date="2016-11" db="UniProtKB">
        <authorList>
            <consortium name="WormBaseParasite"/>
        </authorList>
    </citation>
    <scope>IDENTIFICATION</scope>
</reference>
<accession>A0A1I7TSV2</accession>
<dbReference type="Proteomes" id="UP000095282">
    <property type="component" value="Unplaced"/>
</dbReference>
<evidence type="ECO:0000313" key="1">
    <source>
        <dbReference type="Proteomes" id="UP000095282"/>
    </source>
</evidence>
<dbReference type="WBParaSite" id="Csp11.Scaffold629.g11431.t1">
    <property type="protein sequence ID" value="Csp11.Scaffold629.g11431.t1"/>
    <property type="gene ID" value="Csp11.Scaffold629.g11431"/>
</dbReference>
<sequence>MLSIVDFYVPDSVTFLQSQIFLDFQNKSHFGGVGPASEILHEIGKDERIAIAREAVPQWSRINDLGIDIIGKEKEELREHGIKFGNATDDVNKYLEEVKTNYALFCSAL</sequence>
<organism evidence="1 2">
    <name type="scientific">Caenorhabditis tropicalis</name>
    <dbReference type="NCBI Taxonomy" id="1561998"/>
    <lineage>
        <taxon>Eukaryota</taxon>
        <taxon>Metazoa</taxon>
        <taxon>Ecdysozoa</taxon>
        <taxon>Nematoda</taxon>
        <taxon>Chromadorea</taxon>
        <taxon>Rhabditida</taxon>
        <taxon>Rhabditina</taxon>
        <taxon>Rhabditomorpha</taxon>
        <taxon>Rhabditoidea</taxon>
        <taxon>Rhabditidae</taxon>
        <taxon>Peloderinae</taxon>
        <taxon>Caenorhabditis</taxon>
    </lineage>
</organism>
<name>A0A1I7TSV2_9PELO</name>
<proteinExistence type="predicted"/>